<keyword evidence="3" id="KW-0547">Nucleotide-binding</keyword>
<dbReference type="InterPro" id="IPR031475">
    <property type="entry name" value="NBD_C"/>
</dbReference>
<dbReference type="GO" id="GO:0016301">
    <property type="term" value="F:kinase activity"/>
    <property type="evidence" value="ECO:0007669"/>
    <property type="project" value="UniProtKB-KW"/>
</dbReference>
<comment type="similarity">
    <text evidence="1">Belongs to the four-carbon acid sugar kinase family.</text>
</comment>
<dbReference type="SUPFAM" id="SSF142764">
    <property type="entry name" value="YgbK-like"/>
    <property type="match status" value="1"/>
</dbReference>
<feature type="domain" description="Four-carbon acid sugar kinase nucleotide binding" evidence="8">
    <location>
        <begin position="279"/>
        <end position="454"/>
    </location>
</feature>
<keyword evidence="6" id="KW-0119">Carbohydrate metabolism</keyword>
<dbReference type="GO" id="GO:0005524">
    <property type="term" value="F:ATP binding"/>
    <property type="evidence" value="ECO:0007669"/>
    <property type="project" value="UniProtKB-KW"/>
</dbReference>
<accession>A0A6I4ID75</accession>
<evidence type="ECO:0000259" key="7">
    <source>
        <dbReference type="Pfam" id="PF07005"/>
    </source>
</evidence>
<dbReference type="Pfam" id="PF17042">
    <property type="entry name" value="NBD_C"/>
    <property type="match status" value="1"/>
</dbReference>
<dbReference type="Gene3D" id="3.40.50.10840">
    <property type="entry name" value="Putative sugar-binding, N-terminal domain"/>
    <property type="match status" value="1"/>
</dbReference>
<dbReference type="Gene3D" id="3.40.980.20">
    <property type="entry name" value="Four-carbon acid sugar kinase, nucleotide binding domain"/>
    <property type="match status" value="1"/>
</dbReference>
<dbReference type="Pfam" id="PF07005">
    <property type="entry name" value="SBD_N"/>
    <property type="match status" value="1"/>
</dbReference>
<evidence type="ECO:0000313" key="10">
    <source>
        <dbReference type="Proteomes" id="UP000434850"/>
    </source>
</evidence>
<name>A0A6I4ID75_9SPHI</name>
<dbReference type="RefSeq" id="WP_157543457.1">
    <property type="nucleotide sequence ID" value="NZ_WQLA01000008.1"/>
</dbReference>
<sequence length="465" mass="49629">MAANNHLLLAYYGDDFTGSTDALEFLSRAGIKTVLFMEPPTTAQLSRYSGLQAIGVAGLTRSMPPNDMEAVLKPAFNALKALGAPHVHYKVCSTFDSSPTIGSIGRAIDVGAEIFKAPFVPLLVAAPALGRYCFFGNLFARMGIGSKGEIYRLDRHPSMSRHPVTPADESDLRLHLSKQTVKTIGLLDILQISKPFEEAQTALSQTIKNGADVVLFDGQEDTHLTKIGRLIDEYSDSDSPLFSVGSSGIEMALGSYWQSIGEVGKPALWTAADEVEQLLIISGSLSPVASKQIEVALNNNFESIAINTSALASGADVGIVIVPAIQKAIESIKQGKSVIIHTSTGNHDERVPNAKTMFESRGWDAQTIRKQTPKIFGTALGLVADAVISQTHIKRLVIAGGDTSSYAARALGIEAVEMIAPLWPGAPLCKAYAPNKPVDGLQVNIKGGQVGDENYYLTVLKGKPL</sequence>
<evidence type="ECO:0000256" key="4">
    <source>
        <dbReference type="ARBA" id="ARBA00022777"/>
    </source>
</evidence>
<reference evidence="9 10" key="1">
    <citation type="submission" date="2019-12" db="EMBL/GenBank/DDBJ databases">
        <title>Mucilaginibacter sp. HME9299 genome sequencing and assembly.</title>
        <authorList>
            <person name="Kang H."/>
            <person name="Kim H."/>
            <person name="Joh K."/>
        </authorList>
    </citation>
    <scope>NUCLEOTIDE SEQUENCE [LARGE SCALE GENOMIC DNA]</scope>
    <source>
        <strain evidence="9 10">HME9299</strain>
    </source>
</reference>
<dbReference type="InterPro" id="IPR010737">
    <property type="entry name" value="4-carb_acid_sugar_kinase_N"/>
</dbReference>
<dbReference type="AlphaFoldDB" id="A0A6I4ID75"/>
<evidence type="ECO:0000256" key="3">
    <source>
        <dbReference type="ARBA" id="ARBA00022741"/>
    </source>
</evidence>
<keyword evidence="10" id="KW-1185">Reference proteome</keyword>
<proteinExistence type="inferred from homology"/>
<dbReference type="EMBL" id="WQLA01000008">
    <property type="protein sequence ID" value="MVN93145.1"/>
    <property type="molecule type" value="Genomic_DNA"/>
</dbReference>
<evidence type="ECO:0000256" key="6">
    <source>
        <dbReference type="ARBA" id="ARBA00023277"/>
    </source>
</evidence>
<feature type="domain" description="Four-carbon acid sugar kinase N-terminal" evidence="7">
    <location>
        <begin position="9"/>
        <end position="253"/>
    </location>
</feature>
<evidence type="ECO:0000259" key="8">
    <source>
        <dbReference type="Pfam" id="PF17042"/>
    </source>
</evidence>
<evidence type="ECO:0000256" key="2">
    <source>
        <dbReference type="ARBA" id="ARBA00022679"/>
    </source>
</evidence>
<evidence type="ECO:0000256" key="1">
    <source>
        <dbReference type="ARBA" id="ARBA00005715"/>
    </source>
</evidence>
<dbReference type="InterPro" id="IPR042213">
    <property type="entry name" value="NBD_C_sf"/>
</dbReference>
<organism evidence="9 10">
    <name type="scientific">Mucilaginibacter aquatilis</name>
    <dbReference type="NCBI Taxonomy" id="1517760"/>
    <lineage>
        <taxon>Bacteria</taxon>
        <taxon>Pseudomonadati</taxon>
        <taxon>Bacteroidota</taxon>
        <taxon>Sphingobacteriia</taxon>
        <taxon>Sphingobacteriales</taxon>
        <taxon>Sphingobacteriaceae</taxon>
        <taxon>Mucilaginibacter</taxon>
    </lineage>
</organism>
<gene>
    <name evidence="9" type="ORF">GO816_18580</name>
</gene>
<evidence type="ECO:0000313" key="9">
    <source>
        <dbReference type="EMBL" id="MVN93145.1"/>
    </source>
</evidence>
<keyword evidence="5" id="KW-0067">ATP-binding</keyword>
<dbReference type="Proteomes" id="UP000434850">
    <property type="component" value="Unassembled WGS sequence"/>
</dbReference>
<dbReference type="OrthoDB" id="9778478at2"/>
<protein>
    <submittedName>
        <fullName evidence="9">Four-carbon acid sugar kinase family protein</fullName>
    </submittedName>
</protein>
<keyword evidence="4 9" id="KW-0418">Kinase</keyword>
<keyword evidence="2" id="KW-0808">Transferase</keyword>
<evidence type="ECO:0000256" key="5">
    <source>
        <dbReference type="ARBA" id="ARBA00022840"/>
    </source>
</evidence>
<dbReference type="InterPro" id="IPR037051">
    <property type="entry name" value="4-carb_acid_sugar_kinase_N_sf"/>
</dbReference>
<comment type="caution">
    <text evidence="9">The sequence shown here is derived from an EMBL/GenBank/DDBJ whole genome shotgun (WGS) entry which is preliminary data.</text>
</comment>